<evidence type="ECO:0000256" key="1">
    <source>
        <dbReference type="ARBA" id="ARBA00001933"/>
    </source>
</evidence>
<dbReference type="Gene3D" id="3.40.640.10">
    <property type="entry name" value="Type I PLP-dependent aspartate aminotransferase-like (Major domain)"/>
    <property type="match status" value="1"/>
</dbReference>
<dbReference type="EMBL" id="JAVXUP010000703">
    <property type="protein sequence ID" value="KAK3022594.1"/>
    <property type="molecule type" value="Genomic_DNA"/>
</dbReference>
<organism evidence="4 5">
    <name type="scientific">Escallonia herrerae</name>
    <dbReference type="NCBI Taxonomy" id="1293975"/>
    <lineage>
        <taxon>Eukaryota</taxon>
        <taxon>Viridiplantae</taxon>
        <taxon>Streptophyta</taxon>
        <taxon>Embryophyta</taxon>
        <taxon>Tracheophyta</taxon>
        <taxon>Spermatophyta</taxon>
        <taxon>Magnoliopsida</taxon>
        <taxon>eudicotyledons</taxon>
        <taxon>Gunneridae</taxon>
        <taxon>Pentapetalae</taxon>
        <taxon>asterids</taxon>
        <taxon>campanulids</taxon>
        <taxon>Escalloniales</taxon>
        <taxon>Escalloniaceae</taxon>
        <taxon>Escallonia</taxon>
    </lineage>
</organism>
<dbReference type="AlphaFoldDB" id="A0AA88WAZ0"/>
<dbReference type="Proteomes" id="UP001188597">
    <property type="component" value="Unassembled WGS sequence"/>
</dbReference>
<comment type="similarity">
    <text evidence="3">Belongs to the trans-sulfuration enzymes family.</text>
</comment>
<comment type="caution">
    <text evidence="4">The sequence shown here is derived from an EMBL/GenBank/DDBJ whole genome shotgun (WGS) entry which is preliminary data.</text>
</comment>
<name>A0AA88WAZ0_9ASTE</name>
<dbReference type="InterPro" id="IPR000277">
    <property type="entry name" value="Cys/Met-Metab_PyrdxlP-dep_enz"/>
</dbReference>
<dbReference type="PANTHER" id="PTHR11808">
    <property type="entry name" value="TRANS-SULFURATION ENZYME FAMILY MEMBER"/>
    <property type="match status" value="1"/>
</dbReference>
<dbReference type="SUPFAM" id="SSF53383">
    <property type="entry name" value="PLP-dependent transferases"/>
    <property type="match status" value="1"/>
</dbReference>
<evidence type="ECO:0000313" key="4">
    <source>
        <dbReference type="EMBL" id="KAK3022594.1"/>
    </source>
</evidence>
<keyword evidence="5" id="KW-1185">Reference proteome</keyword>
<protein>
    <recommendedName>
        <fullName evidence="6">Methionine gamma-lyase</fullName>
    </recommendedName>
</protein>
<dbReference type="GO" id="GO:0005737">
    <property type="term" value="C:cytoplasm"/>
    <property type="evidence" value="ECO:0007669"/>
    <property type="project" value="TreeGrafter"/>
</dbReference>
<dbReference type="InterPro" id="IPR015421">
    <property type="entry name" value="PyrdxlP-dep_Trfase_major"/>
</dbReference>
<dbReference type="Pfam" id="PF01053">
    <property type="entry name" value="Cys_Met_Meta_PP"/>
    <property type="match status" value="1"/>
</dbReference>
<keyword evidence="2 3" id="KW-0663">Pyridoxal phosphate</keyword>
<evidence type="ECO:0000256" key="3">
    <source>
        <dbReference type="RuleBase" id="RU362118"/>
    </source>
</evidence>
<evidence type="ECO:0000313" key="5">
    <source>
        <dbReference type="Proteomes" id="UP001188597"/>
    </source>
</evidence>
<dbReference type="GO" id="GO:0019346">
    <property type="term" value="P:transsulfuration"/>
    <property type="evidence" value="ECO:0007669"/>
    <property type="project" value="InterPro"/>
</dbReference>
<gene>
    <name evidence="4" type="ORF">RJ639_046199</name>
</gene>
<sequence length="229" mass="25259">MKPLTPIWEDPVAALANACQEFGEHGGVNMSIEASTTFPVMELETMRRLFSGELGPDRDFFIYSRHFNPTVLKLNRQMAALEGTEATYCTASGMSAISSVLMQLCSSGDHMVASQTFYGGMHILLIHFFPRACNITTSFVDLRDHDTVKTHDKGLTVVVDNTFAPMVLSGKSIKLKVLLRGRTVTGETLPKCQVKGPYSHVFAEDLLIFELDGNQHQHNAFGAALYQAL</sequence>
<dbReference type="GO" id="GO:0016846">
    <property type="term" value="F:carbon-sulfur lyase activity"/>
    <property type="evidence" value="ECO:0007669"/>
    <property type="project" value="TreeGrafter"/>
</dbReference>
<dbReference type="PANTHER" id="PTHR11808:SF80">
    <property type="entry name" value="CYSTATHIONINE GAMMA-LYASE"/>
    <property type="match status" value="1"/>
</dbReference>
<comment type="cofactor">
    <cofactor evidence="1 3">
        <name>pyridoxal 5'-phosphate</name>
        <dbReference type="ChEBI" id="CHEBI:597326"/>
    </cofactor>
</comment>
<reference evidence="4" key="1">
    <citation type="submission" date="2022-12" db="EMBL/GenBank/DDBJ databases">
        <title>Draft genome assemblies for two species of Escallonia (Escalloniales).</title>
        <authorList>
            <person name="Chanderbali A."/>
            <person name="Dervinis C."/>
            <person name="Anghel I."/>
            <person name="Soltis D."/>
            <person name="Soltis P."/>
            <person name="Zapata F."/>
        </authorList>
    </citation>
    <scope>NUCLEOTIDE SEQUENCE</scope>
    <source>
        <strain evidence="4">UCBG64.0493</strain>
        <tissue evidence="4">Leaf</tissue>
    </source>
</reference>
<dbReference type="InterPro" id="IPR015424">
    <property type="entry name" value="PyrdxlP-dep_Trfase"/>
</dbReference>
<evidence type="ECO:0008006" key="6">
    <source>
        <dbReference type="Google" id="ProtNLM"/>
    </source>
</evidence>
<accession>A0AA88WAZ0</accession>
<dbReference type="GO" id="GO:0030170">
    <property type="term" value="F:pyridoxal phosphate binding"/>
    <property type="evidence" value="ECO:0007669"/>
    <property type="project" value="InterPro"/>
</dbReference>
<evidence type="ECO:0000256" key="2">
    <source>
        <dbReference type="ARBA" id="ARBA00022898"/>
    </source>
</evidence>
<proteinExistence type="inferred from homology"/>